<keyword evidence="2" id="KW-0378">Hydrolase</keyword>
<dbReference type="PANTHER" id="PTHR43798">
    <property type="entry name" value="MONOACYLGLYCEROL LIPASE"/>
    <property type="match status" value="1"/>
</dbReference>
<reference evidence="3" key="1">
    <citation type="journal article" date="2019" name="Int. J. Syst. Evol. Microbiol.">
        <title>The Global Catalogue of Microorganisms (GCM) 10K type strain sequencing project: providing services to taxonomists for standard genome sequencing and annotation.</title>
        <authorList>
            <consortium name="The Broad Institute Genomics Platform"/>
            <consortium name="The Broad Institute Genome Sequencing Center for Infectious Disease"/>
            <person name="Wu L."/>
            <person name="Ma J."/>
        </authorList>
    </citation>
    <scope>NUCLEOTIDE SEQUENCE [LARGE SCALE GENOMIC DNA]</scope>
    <source>
        <strain evidence="3">JCM 19015</strain>
    </source>
</reference>
<dbReference type="Gene3D" id="3.40.50.1820">
    <property type="entry name" value="alpha/beta hydrolase"/>
    <property type="match status" value="1"/>
</dbReference>
<dbReference type="InterPro" id="IPR000073">
    <property type="entry name" value="AB_hydrolase_1"/>
</dbReference>
<dbReference type="SUPFAM" id="SSF53474">
    <property type="entry name" value="alpha/beta-Hydrolases"/>
    <property type="match status" value="1"/>
</dbReference>
<gene>
    <name evidence="2" type="ORF">GCM10025783_21080</name>
</gene>
<evidence type="ECO:0000313" key="2">
    <source>
        <dbReference type="EMBL" id="GAA4748703.1"/>
    </source>
</evidence>
<keyword evidence="3" id="KW-1185">Reference proteome</keyword>
<evidence type="ECO:0000259" key="1">
    <source>
        <dbReference type="Pfam" id="PF00561"/>
    </source>
</evidence>
<dbReference type="EMBL" id="BAABLP010000004">
    <property type="protein sequence ID" value="GAA4748703.1"/>
    <property type="molecule type" value="Genomic_DNA"/>
</dbReference>
<comment type="caution">
    <text evidence="2">The sequence shown here is derived from an EMBL/GenBank/DDBJ whole genome shotgun (WGS) entry which is preliminary data.</text>
</comment>
<dbReference type="GO" id="GO:0016787">
    <property type="term" value="F:hydrolase activity"/>
    <property type="evidence" value="ECO:0007669"/>
    <property type="project" value="UniProtKB-KW"/>
</dbReference>
<dbReference type="Proteomes" id="UP001500121">
    <property type="component" value="Unassembled WGS sequence"/>
</dbReference>
<dbReference type="Pfam" id="PF00561">
    <property type="entry name" value="Abhydrolase_1"/>
    <property type="match status" value="1"/>
</dbReference>
<evidence type="ECO:0000313" key="3">
    <source>
        <dbReference type="Proteomes" id="UP001500121"/>
    </source>
</evidence>
<proteinExistence type="predicted"/>
<name>A0ABP8Z770_9MICO</name>
<organism evidence="2 3">
    <name type="scientific">Amnibacterium soli</name>
    <dbReference type="NCBI Taxonomy" id="1282736"/>
    <lineage>
        <taxon>Bacteria</taxon>
        <taxon>Bacillati</taxon>
        <taxon>Actinomycetota</taxon>
        <taxon>Actinomycetes</taxon>
        <taxon>Micrococcales</taxon>
        <taxon>Microbacteriaceae</taxon>
        <taxon>Amnibacterium</taxon>
    </lineage>
</organism>
<protein>
    <submittedName>
        <fullName evidence="2">Alpha/beta hydrolase</fullName>
    </submittedName>
</protein>
<accession>A0ABP8Z770</accession>
<dbReference type="InterPro" id="IPR050266">
    <property type="entry name" value="AB_hydrolase_sf"/>
</dbReference>
<sequence length="259" mass="27270">MSLLPPAAEPKRVMASDGVPLATYDLGDPDAPVVLAVHGFASSAYANWIVTGWVRELERAGFRVIALDQRGHGSSGKPHEPGAYSMPQLVTDVQTVLDAYLVDEAAYVGYSLGARVGWHAALGTTHAITRAVLGGIPDGDPLTRFQVDEAKAYAAGSAPLTDRLTQAYVSMAEGIPGNDLSALIALVEGMRGGEQPDPADPPQQPVLFATGTEDPILAASERLAAAAPGGEFFAIPDRNHFNAPTARAFRTRALEFLRA</sequence>
<feature type="domain" description="AB hydrolase-1" evidence="1">
    <location>
        <begin position="32"/>
        <end position="136"/>
    </location>
</feature>
<dbReference type="RefSeq" id="WP_425550619.1">
    <property type="nucleotide sequence ID" value="NZ_BAABLP010000004.1"/>
</dbReference>
<dbReference type="InterPro" id="IPR029058">
    <property type="entry name" value="AB_hydrolase_fold"/>
</dbReference>
<dbReference type="PANTHER" id="PTHR43798:SF33">
    <property type="entry name" value="HYDROLASE, PUTATIVE (AFU_ORTHOLOGUE AFUA_2G14860)-RELATED"/>
    <property type="match status" value="1"/>
</dbReference>